<protein>
    <submittedName>
        <fullName evidence="1">Uncharacterized protein</fullName>
    </submittedName>
</protein>
<comment type="caution">
    <text evidence="1">The sequence shown here is derived from an EMBL/GenBank/DDBJ whole genome shotgun (WGS) entry which is preliminary data.</text>
</comment>
<dbReference type="AlphaFoldDB" id="A0A396K519"/>
<organism evidence="1 2">
    <name type="scientific">Medicago truncatula</name>
    <name type="common">Barrel medic</name>
    <name type="synonym">Medicago tribuloides</name>
    <dbReference type="NCBI Taxonomy" id="3880"/>
    <lineage>
        <taxon>Eukaryota</taxon>
        <taxon>Viridiplantae</taxon>
        <taxon>Streptophyta</taxon>
        <taxon>Embryophyta</taxon>
        <taxon>Tracheophyta</taxon>
        <taxon>Spermatophyta</taxon>
        <taxon>Magnoliopsida</taxon>
        <taxon>eudicotyledons</taxon>
        <taxon>Gunneridae</taxon>
        <taxon>Pentapetalae</taxon>
        <taxon>rosids</taxon>
        <taxon>fabids</taxon>
        <taxon>Fabales</taxon>
        <taxon>Fabaceae</taxon>
        <taxon>Papilionoideae</taxon>
        <taxon>50 kb inversion clade</taxon>
        <taxon>NPAAA clade</taxon>
        <taxon>Hologalegina</taxon>
        <taxon>IRL clade</taxon>
        <taxon>Trifolieae</taxon>
        <taxon>Medicago</taxon>
    </lineage>
</organism>
<name>A0A396K519_MEDTR</name>
<dbReference type="Gramene" id="rna5325">
    <property type="protein sequence ID" value="RHN81307.1"/>
    <property type="gene ID" value="gene5325"/>
</dbReference>
<evidence type="ECO:0000313" key="2">
    <source>
        <dbReference type="Proteomes" id="UP000265566"/>
    </source>
</evidence>
<dbReference type="EMBL" id="PSQE01000001">
    <property type="protein sequence ID" value="RHN81307.1"/>
    <property type="molecule type" value="Genomic_DNA"/>
</dbReference>
<reference evidence="2" key="1">
    <citation type="journal article" date="2018" name="Nat. Plants">
        <title>Whole-genome landscape of Medicago truncatula symbiotic genes.</title>
        <authorList>
            <person name="Pecrix Y."/>
            <person name="Staton S.E."/>
            <person name="Sallet E."/>
            <person name="Lelandais-Briere C."/>
            <person name="Moreau S."/>
            <person name="Carrere S."/>
            <person name="Blein T."/>
            <person name="Jardinaud M.F."/>
            <person name="Latrasse D."/>
            <person name="Zouine M."/>
            <person name="Zahm M."/>
            <person name="Kreplak J."/>
            <person name="Mayjonade B."/>
            <person name="Satge C."/>
            <person name="Perez M."/>
            <person name="Cauet S."/>
            <person name="Marande W."/>
            <person name="Chantry-Darmon C."/>
            <person name="Lopez-Roques C."/>
            <person name="Bouchez O."/>
            <person name="Berard A."/>
            <person name="Debelle F."/>
            <person name="Munos S."/>
            <person name="Bendahmane A."/>
            <person name="Berges H."/>
            <person name="Niebel A."/>
            <person name="Buitink J."/>
            <person name="Frugier F."/>
            <person name="Benhamed M."/>
            <person name="Crespi M."/>
            <person name="Gouzy J."/>
            <person name="Gamas P."/>
        </authorList>
    </citation>
    <scope>NUCLEOTIDE SEQUENCE [LARGE SCALE GENOMIC DNA]</scope>
    <source>
        <strain evidence="2">cv. Jemalong A17</strain>
    </source>
</reference>
<dbReference type="Proteomes" id="UP000265566">
    <property type="component" value="Chromosome 1"/>
</dbReference>
<evidence type="ECO:0000313" key="1">
    <source>
        <dbReference type="EMBL" id="RHN81307.1"/>
    </source>
</evidence>
<accession>A0A396K519</accession>
<sequence length="61" mass="7204">MLGLILAICDTKKNYFLLHDFRLSSITIREVFPRLFAMSLQKSYCSIYEMRTWWRGLGVGI</sequence>
<proteinExistence type="predicted"/>
<gene>
    <name evidence="1" type="ORF">MtrunA17_Chr1g0197581</name>
</gene>